<dbReference type="GO" id="GO:0019069">
    <property type="term" value="P:viral capsid assembly"/>
    <property type="evidence" value="ECO:0007669"/>
    <property type="project" value="InterPro"/>
</dbReference>
<dbReference type="EMBL" id="KT151956">
    <property type="protein sequence ID" value="ALA07374.1"/>
    <property type="molecule type" value="Genomic_DNA"/>
</dbReference>
<evidence type="ECO:0000313" key="3">
    <source>
        <dbReference type="EMBL" id="ALA07374.1"/>
    </source>
</evidence>
<evidence type="ECO:0000256" key="1">
    <source>
        <dbReference type="SAM" id="Coils"/>
    </source>
</evidence>
<feature type="coiled-coil region" evidence="1">
    <location>
        <begin position="41"/>
        <end position="92"/>
    </location>
</feature>
<dbReference type="Proteomes" id="UP000202966">
    <property type="component" value="Segment"/>
</dbReference>
<organism evidence="3 4">
    <name type="scientific">Brevibacillus phage Osiris</name>
    <dbReference type="NCBI Taxonomy" id="1691955"/>
    <lineage>
        <taxon>Viruses</taxon>
        <taxon>Duplodnaviria</taxon>
        <taxon>Heunggongvirae</taxon>
        <taxon>Uroviricota</taxon>
        <taxon>Caudoviricetes</taxon>
        <taxon>Jimmervirus</taxon>
        <taxon>Jimmervirus osiris</taxon>
    </lineage>
</organism>
<dbReference type="GeneID" id="26641345"/>
<dbReference type="RefSeq" id="YP_009215020.1">
    <property type="nucleotide sequence ID" value="NC_028969.1"/>
</dbReference>
<name>A0A0K2CP96_9CAUD</name>
<keyword evidence="1" id="KW-0175">Coiled coil</keyword>
<protein>
    <submittedName>
        <fullName evidence="3">Putative minor structural protein</fullName>
    </submittedName>
</protein>
<feature type="region of interest" description="Disordered" evidence="2">
    <location>
        <begin position="165"/>
        <end position="191"/>
    </location>
</feature>
<dbReference type="InterPro" id="IPR009636">
    <property type="entry name" value="SCAF"/>
</dbReference>
<gene>
    <name evidence="3" type="ORF">OSIRIS_6</name>
</gene>
<dbReference type="KEGG" id="vg:26641345"/>
<evidence type="ECO:0000256" key="2">
    <source>
        <dbReference type="SAM" id="MobiDB-lite"/>
    </source>
</evidence>
<accession>A0A0K2CP96</accession>
<evidence type="ECO:0000313" key="4">
    <source>
        <dbReference type="Proteomes" id="UP000202966"/>
    </source>
</evidence>
<reference evidence="3 4" key="1">
    <citation type="journal article" date="2015" name="Genome Announc.">
        <title>Genome Sequences of Five Additional Brevibacillus laterosporus Bacteriophages.</title>
        <authorList>
            <person name="Merrill B.D."/>
            <person name="Berg J.A."/>
            <person name="Graves K.A."/>
            <person name="Ward A.T."/>
            <person name="Hilton J.A."/>
            <person name="Wake B.N."/>
            <person name="Grose J.H."/>
            <person name="Breakwell D.P."/>
            <person name="Burnett S.H."/>
        </authorList>
    </citation>
    <scope>NUCLEOTIDE SEQUENCE [LARGE SCALE GENOMIC DNA]</scope>
</reference>
<proteinExistence type="predicted"/>
<sequence>MDIMDWLKKLLQELGISEEHIKKITGGVEENYKGYVPKHRFDEVNETKKDLENQIKDRDKQLTELKKSVGDNEDLKKQIETLQSDNKAKDEQYQTKIKDMQVSTAIKLALSGEAHDPDLIADLLDKSKIEINEDGTLKGGLDDQVKALRESKAFLFVEKQEDQGFQFKGAQPAEGTRNNGDNKGQTDDFGKRLADFAKGNESLDKARASYFE</sequence>
<dbReference type="Pfam" id="PF06810">
    <property type="entry name" value="Phage_scaffold"/>
    <property type="match status" value="1"/>
</dbReference>
<dbReference type="OrthoDB" id="11733at10239"/>
<keyword evidence="4" id="KW-1185">Reference proteome</keyword>